<dbReference type="AlphaFoldDB" id="A0A1L3J368"/>
<protein>
    <recommendedName>
        <fullName evidence="1">Putative beta-lactamase-inhibitor-like PepSY-like domain-containing protein</fullName>
    </recommendedName>
</protein>
<dbReference type="RefSeq" id="WP_072552217.1">
    <property type="nucleotide sequence ID" value="NZ_CP018153.1"/>
</dbReference>
<dbReference type="STRING" id="1913577.LPB144_03680"/>
<dbReference type="Pfam" id="PF11396">
    <property type="entry name" value="PepSY_like"/>
    <property type="match status" value="1"/>
</dbReference>
<keyword evidence="3" id="KW-1185">Reference proteome</keyword>
<evidence type="ECO:0000313" key="2">
    <source>
        <dbReference type="EMBL" id="APG59562.1"/>
    </source>
</evidence>
<sequence>MRKLPLFIVGCLSVGLLSCQEKKEDNNTGVPEAVQSAFIKKYPGETDPDWEQDDHGYWESHFKIDGEKYRADFNADGSWVETENDIKKENLPDAIKKKIEEEYSDYEITEVERVESAKKGIFFDVEFKQEGKNMDVEFREDGSVIN</sequence>
<organism evidence="2 3">
    <name type="scientific">Christiangramia salexigens</name>
    <dbReference type="NCBI Taxonomy" id="1913577"/>
    <lineage>
        <taxon>Bacteria</taxon>
        <taxon>Pseudomonadati</taxon>
        <taxon>Bacteroidota</taxon>
        <taxon>Flavobacteriia</taxon>
        <taxon>Flavobacteriales</taxon>
        <taxon>Flavobacteriaceae</taxon>
        <taxon>Christiangramia</taxon>
    </lineage>
</organism>
<evidence type="ECO:0000259" key="1">
    <source>
        <dbReference type="Pfam" id="PF11396"/>
    </source>
</evidence>
<dbReference type="KEGG" id="grl:LPB144_03680"/>
<dbReference type="Gene3D" id="3.10.450.360">
    <property type="match status" value="1"/>
</dbReference>
<proteinExistence type="predicted"/>
<gene>
    <name evidence="2" type="ORF">LPB144_03680</name>
</gene>
<dbReference type="SUPFAM" id="SSF160574">
    <property type="entry name" value="BT0923-like"/>
    <property type="match status" value="1"/>
</dbReference>
<dbReference type="Proteomes" id="UP000182510">
    <property type="component" value="Chromosome"/>
</dbReference>
<accession>A0A1L3J368</accession>
<feature type="domain" description="Putative beta-lactamase-inhibitor-like PepSY-like" evidence="1">
    <location>
        <begin position="69"/>
        <end position="145"/>
    </location>
</feature>
<dbReference type="InterPro" id="IPR021533">
    <property type="entry name" value="PepSY-like"/>
</dbReference>
<dbReference type="PROSITE" id="PS51257">
    <property type="entry name" value="PROKAR_LIPOPROTEIN"/>
    <property type="match status" value="1"/>
</dbReference>
<evidence type="ECO:0000313" key="3">
    <source>
        <dbReference type="Proteomes" id="UP000182510"/>
    </source>
</evidence>
<dbReference type="OrthoDB" id="1138938at2"/>
<name>A0A1L3J368_9FLAO</name>
<reference evidence="2 3" key="1">
    <citation type="submission" date="2016-11" db="EMBL/GenBank/DDBJ databases">
        <title>Gramella sp. LPB0144 isolated from marine environment.</title>
        <authorList>
            <person name="Kim E."/>
            <person name="Yi H."/>
        </authorList>
    </citation>
    <scope>NUCLEOTIDE SEQUENCE [LARGE SCALE GENOMIC DNA]</scope>
    <source>
        <strain evidence="2 3">LPB0144</strain>
    </source>
</reference>
<dbReference type="EMBL" id="CP018153">
    <property type="protein sequence ID" value="APG59562.1"/>
    <property type="molecule type" value="Genomic_DNA"/>
</dbReference>